<dbReference type="GO" id="GO:0016020">
    <property type="term" value="C:membrane"/>
    <property type="evidence" value="ECO:0007669"/>
    <property type="project" value="InterPro"/>
</dbReference>
<evidence type="ECO:0000313" key="2">
    <source>
        <dbReference type="EMBL" id="EMR14173.1"/>
    </source>
</evidence>
<dbReference type="Proteomes" id="UP000012019">
    <property type="component" value="Unassembled WGS sequence"/>
</dbReference>
<keyword evidence="3" id="KW-1185">Reference proteome</keyword>
<dbReference type="RefSeq" id="WP_009725290.1">
    <property type="nucleotide sequence ID" value="NZ_APHR01000005.1"/>
</dbReference>
<dbReference type="STRING" id="1286106.MPL1_01164"/>
<keyword evidence="1" id="KW-1133">Transmembrane helix</keyword>
<dbReference type="PANTHER" id="PTHR35335:SF1">
    <property type="entry name" value="UPF0716 PROTEIN FXSA"/>
    <property type="match status" value="1"/>
</dbReference>
<keyword evidence="1" id="KW-0472">Membrane</keyword>
<proteinExistence type="predicted"/>
<comment type="caution">
    <text evidence="2">The sequence shown here is derived from an EMBL/GenBank/DDBJ whole genome shotgun (WGS) entry which is preliminary data.</text>
</comment>
<reference evidence="2 3" key="1">
    <citation type="journal article" date="2013" name="Genome Announc.">
        <title>Draft Genome Sequence of Methylophaga lonarensis MPLT, a Haloalkaliphilic (Non-Methane-Utilizing) Methylotroph.</title>
        <authorList>
            <person name="Shetty S.A."/>
            <person name="Marathe N.P."/>
            <person name="Munot H."/>
            <person name="Antony C.P."/>
            <person name="Dhotre D.P."/>
            <person name="Murrell J.C."/>
            <person name="Shouche Y.S."/>
        </authorList>
    </citation>
    <scope>NUCLEOTIDE SEQUENCE [LARGE SCALE GENOMIC DNA]</scope>
    <source>
        <strain evidence="2 3">MPL</strain>
    </source>
</reference>
<gene>
    <name evidence="2" type="ORF">MPL1_01164</name>
</gene>
<evidence type="ECO:0000256" key="1">
    <source>
        <dbReference type="SAM" id="Phobius"/>
    </source>
</evidence>
<sequence length="152" mass="17146">MFKILFLAFLLVPLLELYVLIKVGGEIGAGWTLLLVLFTAAVGAWLVKLQGLSTMQRAQQSMQRGEAPALEVLEGAMLFFSGFLLLIPGFVTDIAGFVLLIPAVRRYLLVRLLRNSQVIFRHSYQSRSYRQQGDDIIEGEVVEPKDEHNRLR</sequence>
<name>M7NZB5_9GAMM</name>
<accession>M7NZB5</accession>
<organism evidence="2 3">
    <name type="scientific">Methylophaga lonarensis MPL</name>
    <dbReference type="NCBI Taxonomy" id="1286106"/>
    <lineage>
        <taxon>Bacteria</taxon>
        <taxon>Pseudomonadati</taxon>
        <taxon>Pseudomonadota</taxon>
        <taxon>Gammaproteobacteria</taxon>
        <taxon>Thiotrichales</taxon>
        <taxon>Piscirickettsiaceae</taxon>
        <taxon>Methylophaga</taxon>
    </lineage>
</organism>
<dbReference type="NCBIfam" id="NF008528">
    <property type="entry name" value="PRK11463.1-2"/>
    <property type="match status" value="1"/>
</dbReference>
<dbReference type="PATRIC" id="fig|1286106.3.peg.236"/>
<keyword evidence="1" id="KW-0812">Transmembrane</keyword>
<protein>
    <submittedName>
        <fullName evidence="2">FxsA cytoplasmic membrane protein</fullName>
    </submittedName>
</protein>
<dbReference type="Pfam" id="PF04186">
    <property type="entry name" value="FxsA"/>
    <property type="match status" value="1"/>
</dbReference>
<feature type="transmembrane region" description="Helical" evidence="1">
    <location>
        <begin position="27"/>
        <end position="47"/>
    </location>
</feature>
<dbReference type="eggNOG" id="COG3030">
    <property type="taxonomic scope" value="Bacteria"/>
</dbReference>
<dbReference type="PANTHER" id="PTHR35335">
    <property type="entry name" value="UPF0716 PROTEIN FXSA"/>
    <property type="match status" value="1"/>
</dbReference>
<evidence type="ECO:0000313" key="3">
    <source>
        <dbReference type="Proteomes" id="UP000012019"/>
    </source>
</evidence>
<dbReference type="AlphaFoldDB" id="M7NZB5"/>
<dbReference type="OrthoDB" id="9792788at2"/>
<dbReference type="EMBL" id="APHR01000005">
    <property type="protein sequence ID" value="EMR14173.1"/>
    <property type="molecule type" value="Genomic_DNA"/>
</dbReference>
<dbReference type="InterPro" id="IPR007313">
    <property type="entry name" value="FxsA"/>
</dbReference>